<organism evidence="2 3">
    <name type="scientific">Pelagibius litoralis</name>
    <dbReference type="NCBI Taxonomy" id="374515"/>
    <lineage>
        <taxon>Bacteria</taxon>
        <taxon>Pseudomonadati</taxon>
        <taxon>Pseudomonadota</taxon>
        <taxon>Alphaproteobacteria</taxon>
        <taxon>Rhodospirillales</taxon>
        <taxon>Rhodovibrionaceae</taxon>
        <taxon>Pelagibius</taxon>
    </lineage>
</organism>
<sequence length="175" mass="19376">MVLAAGGTFAPLAAAVAQQETAERGKPEASQRPPPPGRTGLPLPRFVSLRASEVNLRSGPGTRYPIDWVYRRSGMPVEIIDEFDTWRRIRDWQGTEGWIHQSMVQGRRGILIVGQRRTLKRRPEAEAAGVALLDAGVVGTLERCRDDWCEIAAGGYSGWLQRSGFYGLYPGEKLE</sequence>
<dbReference type="EMBL" id="JAAQPH010000034">
    <property type="protein sequence ID" value="NIA72182.1"/>
    <property type="molecule type" value="Genomic_DNA"/>
</dbReference>
<gene>
    <name evidence="2" type="ORF">HBA54_26685</name>
</gene>
<evidence type="ECO:0000256" key="1">
    <source>
        <dbReference type="SAM" id="MobiDB-lite"/>
    </source>
</evidence>
<dbReference type="Proteomes" id="UP000761264">
    <property type="component" value="Unassembled WGS sequence"/>
</dbReference>
<dbReference type="AlphaFoldDB" id="A0A967F384"/>
<name>A0A967F384_9PROT</name>
<dbReference type="Gene3D" id="2.30.30.40">
    <property type="entry name" value="SH3 Domains"/>
    <property type="match status" value="1"/>
</dbReference>
<proteinExistence type="predicted"/>
<comment type="caution">
    <text evidence="2">The sequence shown here is derived from an EMBL/GenBank/DDBJ whole genome shotgun (WGS) entry which is preliminary data.</text>
</comment>
<evidence type="ECO:0000313" key="2">
    <source>
        <dbReference type="EMBL" id="NIA72182.1"/>
    </source>
</evidence>
<reference evidence="2" key="1">
    <citation type="submission" date="2020-03" db="EMBL/GenBank/DDBJ databases">
        <title>Genome of Pelagibius litoralis DSM 21314T.</title>
        <authorList>
            <person name="Wang G."/>
        </authorList>
    </citation>
    <scope>NUCLEOTIDE SEQUENCE</scope>
    <source>
        <strain evidence="2">DSM 21314</strain>
    </source>
</reference>
<dbReference type="InterPro" id="IPR010466">
    <property type="entry name" value="DUF1058"/>
</dbReference>
<evidence type="ECO:0000313" key="3">
    <source>
        <dbReference type="Proteomes" id="UP000761264"/>
    </source>
</evidence>
<feature type="region of interest" description="Disordered" evidence="1">
    <location>
        <begin position="15"/>
        <end position="42"/>
    </location>
</feature>
<keyword evidence="3" id="KW-1185">Reference proteome</keyword>
<accession>A0A967F384</accession>
<dbReference type="Pfam" id="PF06347">
    <property type="entry name" value="SH3_4"/>
    <property type="match status" value="2"/>
</dbReference>
<protein>
    <submittedName>
        <fullName evidence="2">SH3 domain-containing protein</fullName>
    </submittedName>
</protein>